<dbReference type="Proteomes" id="UP001153269">
    <property type="component" value="Unassembled WGS sequence"/>
</dbReference>
<keyword evidence="1" id="KW-0472">Membrane</keyword>
<keyword evidence="1" id="KW-1133">Transmembrane helix</keyword>
<organism evidence="2 3">
    <name type="scientific">Pleuronectes platessa</name>
    <name type="common">European plaice</name>
    <dbReference type="NCBI Taxonomy" id="8262"/>
    <lineage>
        <taxon>Eukaryota</taxon>
        <taxon>Metazoa</taxon>
        <taxon>Chordata</taxon>
        <taxon>Craniata</taxon>
        <taxon>Vertebrata</taxon>
        <taxon>Euteleostomi</taxon>
        <taxon>Actinopterygii</taxon>
        <taxon>Neopterygii</taxon>
        <taxon>Teleostei</taxon>
        <taxon>Neoteleostei</taxon>
        <taxon>Acanthomorphata</taxon>
        <taxon>Carangaria</taxon>
        <taxon>Pleuronectiformes</taxon>
        <taxon>Pleuronectoidei</taxon>
        <taxon>Pleuronectidae</taxon>
        <taxon>Pleuronectes</taxon>
    </lineage>
</organism>
<comment type="caution">
    <text evidence="2">The sequence shown here is derived from an EMBL/GenBank/DDBJ whole genome shotgun (WGS) entry which is preliminary data.</text>
</comment>
<accession>A0A9N7UR64</accession>
<evidence type="ECO:0000313" key="2">
    <source>
        <dbReference type="EMBL" id="CAB1436374.1"/>
    </source>
</evidence>
<evidence type="ECO:0000256" key="1">
    <source>
        <dbReference type="SAM" id="Phobius"/>
    </source>
</evidence>
<sequence>MSTHGGSVETSADVHGDWDIPSDTLSEQHRRSLLRRLTNLSAYRITQQTALGDHLGAGYALQFILVLLIIPPSTLHSIILSFLNFSAPGFRACLLSRTTALTRIHEMMQLRFPLGLNLSC</sequence>
<proteinExistence type="predicted"/>
<protein>
    <submittedName>
        <fullName evidence="2">Uncharacterized protein</fullName>
    </submittedName>
</protein>
<keyword evidence="1" id="KW-0812">Transmembrane</keyword>
<dbReference type="AlphaFoldDB" id="A0A9N7UR64"/>
<dbReference type="EMBL" id="CADEAL010001890">
    <property type="protein sequence ID" value="CAB1436374.1"/>
    <property type="molecule type" value="Genomic_DNA"/>
</dbReference>
<gene>
    <name evidence="2" type="ORF">PLEPLA_LOCUS24406</name>
</gene>
<name>A0A9N7UR64_PLEPL</name>
<keyword evidence="3" id="KW-1185">Reference proteome</keyword>
<feature type="transmembrane region" description="Helical" evidence="1">
    <location>
        <begin position="59"/>
        <end position="83"/>
    </location>
</feature>
<reference evidence="2" key="1">
    <citation type="submission" date="2020-03" db="EMBL/GenBank/DDBJ databases">
        <authorList>
            <person name="Weist P."/>
        </authorList>
    </citation>
    <scope>NUCLEOTIDE SEQUENCE</scope>
</reference>
<evidence type="ECO:0000313" key="3">
    <source>
        <dbReference type="Proteomes" id="UP001153269"/>
    </source>
</evidence>